<feature type="transmembrane region" description="Helical" evidence="9">
    <location>
        <begin position="548"/>
        <end position="573"/>
    </location>
</feature>
<comment type="similarity">
    <text evidence="2">Belongs to the anion exchanger (TC 2.A.31) family.</text>
</comment>
<evidence type="ECO:0000259" key="11">
    <source>
        <dbReference type="Pfam" id="PF07565"/>
    </source>
</evidence>
<evidence type="ECO:0000256" key="2">
    <source>
        <dbReference type="ARBA" id="ARBA00010993"/>
    </source>
</evidence>
<organism evidence="12 13">
    <name type="scientific">Fasciolopsis buskii</name>
    <dbReference type="NCBI Taxonomy" id="27845"/>
    <lineage>
        <taxon>Eukaryota</taxon>
        <taxon>Metazoa</taxon>
        <taxon>Spiralia</taxon>
        <taxon>Lophotrochozoa</taxon>
        <taxon>Platyhelminthes</taxon>
        <taxon>Trematoda</taxon>
        <taxon>Digenea</taxon>
        <taxon>Plagiorchiida</taxon>
        <taxon>Echinostomata</taxon>
        <taxon>Echinostomatoidea</taxon>
        <taxon>Fasciolidae</taxon>
        <taxon>Fasciolopsis</taxon>
    </lineage>
</organism>
<dbReference type="GO" id="GO:0008509">
    <property type="term" value="F:monoatomic anion transmembrane transporter activity"/>
    <property type="evidence" value="ECO:0007669"/>
    <property type="project" value="InterPro"/>
</dbReference>
<evidence type="ECO:0000259" key="10">
    <source>
        <dbReference type="Pfam" id="PF00955"/>
    </source>
</evidence>
<dbReference type="Proteomes" id="UP000728185">
    <property type="component" value="Unassembled WGS sequence"/>
</dbReference>
<feature type="transmembrane region" description="Helical" evidence="9">
    <location>
        <begin position="585"/>
        <end position="604"/>
    </location>
</feature>
<dbReference type="Gene3D" id="1.10.287.570">
    <property type="entry name" value="Helical hairpin bin"/>
    <property type="match status" value="1"/>
</dbReference>
<comment type="subcellular location">
    <subcellularLocation>
        <location evidence="1">Cell membrane</location>
        <topology evidence="1">Multi-pass membrane protein</topology>
    </subcellularLocation>
</comment>
<dbReference type="InterPro" id="IPR003020">
    <property type="entry name" value="HCO3_transpt_euk"/>
</dbReference>
<dbReference type="SUPFAM" id="SSF55804">
    <property type="entry name" value="Phoshotransferase/anion transport protein"/>
    <property type="match status" value="1"/>
</dbReference>
<evidence type="ECO:0000313" key="13">
    <source>
        <dbReference type="Proteomes" id="UP000728185"/>
    </source>
</evidence>
<sequence>MERELQKTSQNDLEEEMVAEAQTVPGALNFGQTLRPMFIELQELVSRVARGLDFSQDVFADPVVVHSRVLWLETARWVNFEQNYNEVEQRFTEAHVSPMKFTRVAQLCEQMRKHGVILQSEATVLGRALEDVAKLALDHGCIENQKQFDVLRAILFSQRWHAEVKGHISDIAEFESYWQGTTPEEDNLRSFSKPNIDDRRDTSRTINFPYRVHLCRRYNQFLTDCLDPGAEACSVLCGVLDFLLEPIIILLKLNSCILNSCISEVNVPVRFIFVYLGPPRPEMNYAKLARVFAVMMSNPTFRSCVYDATNVGDLLKATDLFMTESLVMPITKYTHPDALAGMVRQIEAYKRELAPDTEADKRMRSTLTSKKQSQVDLGTVGSGSRKLSALNLALTDGALDDAVVQRLSLAAIEPLSYQRRFIKDFCPPFVDAIRGIRPWIKRMPSDYRDAFHKDNAGIVFSSVLFLYFVNLAPCITFAALLNTQVSPKYTVSLTLFSTGIYLMLFNLFAGQPLGFVGITGPTFILESTLASLIPGAPSTPTTEGQLKFSAQLAIAGATLFLAFIKLQFCLFLARIKRGNYFRRAIRKFLGALNVPLGMLLITALERIFFRNFNLPTVKIPPSNQIDASRWFNLPNLSTLTDYGNAPAGLVHGTAVAIGFTLAIIIFTEVALNGITAMKNKANKPNVFVIDLVIMQICFPLISGFTGWPFVSGATVRTMSNLVALVKMDHAPAPGMPHRVIGTVEQRISGMLVGTLVALSVFLGSILGFIPLAALYGMFLYMGVMGLRDLQFFQRFLALLKRRKHWEDWECVRGLPSQHILVFATIQALVIAILVALNIVSEFTTASYAGIIFPLIILIYGVLREAALPKWTWLALYLHQVRLLGCGNDRNCSRKIFQVVKCT</sequence>
<evidence type="ECO:0000256" key="1">
    <source>
        <dbReference type="ARBA" id="ARBA00004651"/>
    </source>
</evidence>
<feature type="transmembrane region" description="Helical" evidence="9">
    <location>
        <begin position="819"/>
        <end position="839"/>
    </location>
</feature>
<dbReference type="AlphaFoldDB" id="A0A8E0VE01"/>
<dbReference type="GO" id="GO:0051453">
    <property type="term" value="P:regulation of intracellular pH"/>
    <property type="evidence" value="ECO:0007669"/>
    <property type="project" value="TreeGrafter"/>
</dbReference>
<dbReference type="Gene3D" id="3.40.930.10">
    <property type="entry name" value="Mannitol-specific EII, Chain A"/>
    <property type="match status" value="1"/>
</dbReference>
<keyword evidence="8 9" id="KW-0472">Membrane</keyword>
<feature type="transmembrane region" description="Helical" evidence="9">
    <location>
        <begin position="489"/>
        <end position="508"/>
    </location>
</feature>
<dbReference type="Pfam" id="PF07565">
    <property type="entry name" value="Band_3_cyto"/>
    <property type="match status" value="1"/>
</dbReference>
<feature type="domain" description="Bicarbonate transporter-like transmembrane" evidence="10">
    <location>
        <begin position="558"/>
        <end position="864"/>
    </location>
</feature>
<proteinExistence type="inferred from homology"/>
<dbReference type="InterPro" id="IPR013769">
    <property type="entry name" value="Band3_cytoplasmic_dom"/>
</dbReference>
<keyword evidence="3" id="KW-0813">Transport</keyword>
<evidence type="ECO:0000256" key="7">
    <source>
        <dbReference type="ARBA" id="ARBA00023065"/>
    </source>
</evidence>
<evidence type="ECO:0000256" key="8">
    <source>
        <dbReference type="ARBA" id="ARBA00023136"/>
    </source>
</evidence>
<dbReference type="PANTHER" id="PTHR11453:SF47">
    <property type="entry name" value="ANION EXCHANGE PROTEIN"/>
    <property type="match status" value="1"/>
</dbReference>
<dbReference type="Pfam" id="PF00955">
    <property type="entry name" value="HCO3_cotransp"/>
    <property type="match status" value="2"/>
</dbReference>
<protein>
    <submittedName>
        <fullName evidence="12">Band 3 anion transport protein</fullName>
    </submittedName>
</protein>
<feature type="domain" description="Band 3 cytoplasmic" evidence="11">
    <location>
        <begin position="70"/>
        <end position="332"/>
    </location>
</feature>
<dbReference type="OrthoDB" id="1735926at2759"/>
<dbReference type="PANTHER" id="PTHR11453">
    <property type="entry name" value="ANION EXCHANGE PROTEIN"/>
    <property type="match status" value="1"/>
</dbReference>
<dbReference type="EMBL" id="LUCM01008937">
    <property type="protein sequence ID" value="KAA0187699.1"/>
    <property type="molecule type" value="Genomic_DNA"/>
</dbReference>
<evidence type="ECO:0000313" key="12">
    <source>
        <dbReference type="EMBL" id="KAA0187699.1"/>
    </source>
</evidence>
<dbReference type="GO" id="GO:0005886">
    <property type="term" value="C:plasma membrane"/>
    <property type="evidence" value="ECO:0007669"/>
    <property type="project" value="UniProtKB-SubCell"/>
</dbReference>
<dbReference type="InterPro" id="IPR011531">
    <property type="entry name" value="HCO3_transpt-like_TM_dom"/>
</dbReference>
<evidence type="ECO:0000256" key="4">
    <source>
        <dbReference type="ARBA" id="ARBA00022475"/>
    </source>
</evidence>
<name>A0A8E0VE01_9TREM</name>
<gene>
    <name evidence="12" type="ORF">FBUS_02231</name>
</gene>
<keyword evidence="4" id="KW-1003">Cell membrane</keyword>
<accession>A0A8E0VE01</accession>
<keyword evidence="5 9" id="KW-0812">Transmembrane</keyword>
<evidence type="ECO:0000256" key="6">
    <source>
        <dbReference type="ARBA" id="ARBA00022989"/>
    </source>
</evidence>
<reference evidence="12" key="1">
    <citation type="submission" date="2019-05" db="EMBL/GenBank/DDBJ databases">
        <title>Annotation for the trematode Fasciolopsis buski.</title>
        <authorList>
            <person name="Choi Y.-J."/>
        </authorList>
    </citation>
    <scope>NUCLEOTIDE SEQUENCE</scope>
    <source>
        <strain evidence="12">HT</strain>
        <tissue evidence="12">Whole worm</tissue>
    </source>
</reference>
<dbReference type="GO" id="GO:0005452">
    <property type="term" value="F:solute:inorganic anion antiporter activity"/>
    <property type="evidence" value="ECO:0007669"/>
    <property type="project" value="InterPro"/>
</dbReference>
<keyword evidence="13" id="KW-1185">Reference proteome</keyword>
<feature type="transmembrane region" description="Helical" evidence="9">
    <location>
        <begin position="686"/>
        <end position="710"/>
    </location>
</feature>
<comment type="caution">
    <text evidence="12">The sequence shown here is derived from an EMBL/GenBank/DDBJ whole genome shotgun (WGS) entry which is preliminary data.</text>
</comment>
<dbReference type="GO" id="GO:0015701">
    <property type="term" value="P:bicarbonate transport"/>
    <property type="evidence" value="ECO:0007669"/>
    <property type="project" value="TreeGrafter"/>
</dbReference>
<feature type="transmembrane region" description="Helical" evidence="9">
    <location>
        <begin position="458"/>
        <end position="483"/>
    </location>
</feature>
<feature type="transmembrane region" description="Helical" evidence="9">
    <location>
        <begin position="649"/>
        <end position="674"/>
    </location>
</feature>
<dbReference type="InterPro" id="IPR016152">
    <property type="entry name" value="PTrfase/Anion_transptr"/>
</dbReference>
<evidence type="ECO:0000256" key="9">
    <source>
        <dbReference type="SAM" id="Phobius"/>
    </source>
</evidence>
<keyword evidence="6 9" id="KW-1133">Transmembrane helix</keyword>
<feature type="transmembrane region" description="Helical" evidence="9">
    <location>
        <begin position="845"/>
        <end position="862"/>
    </location>
</feature>
<feature type="domain" description="Bicarbonate transporter-like transmembrane" evidence="10">
    <location>
        <begin position="437"/>
        <end position="531"/>
    </location>
</feature>
<evidence type="ECO:0000256" key="5">
    <source>
        <dbReference type="ARBA" id="ARBA00022692"/>
    </source>
</evidence>
<evidence type="ECO:0000256" key="3">
    <source>
        <dbReference type="ARBA" id="ARBA00022448"/>
    </source>
</evidence>
<keyword evidence="7" id="KW-0406">Ion transport</keyword>
<feature type="transmembrane region" description="Helical" evidence="9">
    <location>
        <begin position="755"/>
        <end position="780"/>
    </location>
</feature>